<sequence length="145" mass="15951">MGIQPEGGSGDCKYTGCVADLNADCPDQLRVMDPNNGGNVVACKARDNINISCEMGSQGNEKHLEECTVSKDVGILSTRRIDGYPGGNKAQVSRSTRVLWLNWNHGRHHHWLSQCEREHTEHQKKLLQHSQNAAANNNADTDSIS</sequence>
<dbReference type="SUPFAM" id="SSF49870">
    <property type="entry name" value="Osmotin, thaumatin-like protein"/>
    <property type="match status" value="1"/>
</dbReference>
<feature type="region of interest" description="Disordered" evidence="1">
    <location>
        <begin position="126"/>
        <end position="145"/>
    </location>
</feature>
<dbReference type="Gene3D" id="2.60.110.10">
    <property type="entry name" value="Thaumatin"/>
    <property type="match status" value="1"/>
</dbReference>
<proteinExistence type="predicted"/>
<keyword evidence="3" id="KW-1185">Reference proteome</keyword>
<evidence type="ECO:0000313" key="2">
    <source>
        <dbReference type="EMBL" id="KAG2324258.1"/>
    </source>
</evidence>
<protein>
    <submittedName>
        <fullName evidence="2">Uncharacterized protein</fullName>
    </submittedName>
</protein>
<dbReference type="Proteomes" id="UP000886595">
    <property type="component" value="Unassembled WGS sequence"/>
</dbReference>
<dbReference type="InterPro" id="IPR037176">
    <property type="entry name" value="Osmotin/thaumatin-like_sf"/>
</dbReference>
<evidence type="ECO:0000313" key="3">
    <source>
        <dbReference type="Proteomes" id="UP000886595"/>
    </source>
</evidence>
<dbReference type="InterPro" id="IPR001938">
    <property type="entry name" value="Thaumatin"/>
</dbReference>
<reference evidence="2 3" key="1">
    <citation type="submission" date="2020-02" db="EMBL/GenBank/DDBJ databases">
        <authorList>
            <person name="Ma Q."/>
            <person name="Huang Y."/>
            <person name="Song X."/>
            <person name="Pei D."/>
        </authorList>
    </citation>
    <scope>NUCLEOTIDE SEQUENCE [LARGE SCALE GENOMIC DNA]</scope>
    <source>
        <strain evidence="2">Sxm20200214</strain>
        <tissue evidence="2">Leaf</tissue>
    </source>
</reference>
<dbReference type="PROSITE" id="PS51367">
    <property type="entry name" value="THAUMATIN_2"/>
    <property type="match status" value="1"/>
</dbReference>
<comment type="caution">
    <text evidence="2">The sequence shown here is derived from an EMBL/GenBank/DDBJ whole genome shotgun (WGS) entry which is preliminary data.</text>
</comment>
<name>A0A8X7W5F4_BRACI</name>
<dbReference type="AlphaFoldDB" id="A0A8X7W5F4"/>
<dbReference type="OrthoDB" id="430315at2759"/>
<dbReference type="EMBL" id="JAAMPC010000002">
    <property type="protein sequence ID" value="KAG2324258.1"/>
    <property type="molecule type" value="Genomic_DNA"/>
</dbReference>
<accession>A0A8X7W5F4</accession>
<evidence type="ECO:0000256" key="1">
    <source>
        <dbReference type="SAM" id="MobiDB-lite"/>
    </source>
</evidence>
<organism evidence="2 3">
    <name type="scientific">Brassica carinata</name>
    <name type="common">Ethiopian mustard</name>
    <name type="synonym">Abyssinian cabbage</name>
    <dbReference type="NCBI Taxonomy" id="52824"/>
    <lineage>
        <taxon>Eukaryota</taxon>
        <taxon>Viridiplantae</taxon>
        <taxon>Streptophyta</taxon>
        <taxon>Embryophyta</taxon>
        <taxon>Tracheophyta</taxon>
        <taxon>Spermatophyta</taxon>
        <taxon>Magnoliopsida</taxon>
        <taxon>eudicotyledons</taxon>
        <taxon>Gunneridae</taxon>
        <taxon>Pentapetalae</taxon>
        <taxon>rosids</taxon>
        <taxon>malvids</taxon>
        <taxon>Brassicales</taxon>
        <taxon>Brassicaceae</taxon>
        <taxon>Brassiceae</taxon>
        <taxon>Brassica</taxon>
    </lineage>
</organism>
<gene>
    <name evidence="2" type="ORF">Bca52824_006986</name>
</gene>